<evidence type="ECO:0000256" key="5">
    <source>
        <dbReference type="ARBA" id="ARBA00022692"/>
    </source>
</evidence>
<evidence type="ECO:0000256" key="4">
    <source>
        <dbReference type="ARBA" id="ARBA00022475"/>
    </source>
</evidence>
<keyword evidence="4" id="KW-1003">Cell membrane</keyword>
<feature type="transmembrane region" description="Helical" evidence="9">
    <location>
        <begin position="81"/>
        <end position="99"/>
    </location>
</feature>
<feature type="domain" description="Major facilitator superfamily (MFS) profile" evidence="10">
    <location>
        <begin position="14"/>
        <end position="462"/>
    </location>
</feature>
<comment type="caution">
    <text evidence="11">The sequence shown here is derived from an EMBL/GenBank/DDBJ whole genome shotgun (WGS) entry which is preliminary data.</text>
</comment>
<evidence type="ECO:0000256" key="3">
    <source>
        <dbReference type="ARBA" id="ARBA00022448"/>
    </source>
</evidence>
<dbReference type="PANTHER" id="PTHR42718">
    <property type="entry name" value="MAJOR FACILITATOR SUPERFAMILY MULTIDRUG TRANSPORTER MFSC"/>
    <property type="match status" value="1"/>
</dbReference>
<evidence type="ECO:0000256" key="2">
    <source>
        <dbReference type="ARBA" id="ARBA00008537"/>
    </source>
</evidence>
<gene>
    <name evidence="11" type="ORF">AB0E65_06860</name>
</gene>
<feature type="transmembrane region" description="Helical" evidence="9">
    <location>
        <begin position="333"/>
        <end position="351"/>
    </location>
</feature>
<dbReference type="Gene3D" id="1.20.1250.20">
    <property type="entry name" value="MFS general substrate transporter like domains"/>
    <property type="match status" value="1"/>
</dbReference>
<keyword evidence="3" id="KW-0813">Transport</keyword>
<dbReference type="InterPro" id="IPR011701">
    <property type="entry name" value="MFS"/>
</dbReference>
<keyword evidence="12" id="KW-1185">Reference proteome</keyword>
<protein>
    <submittedName>
        <fullName evidence="11">DHA2 family efflux MFS transporter permease subunit</fullName>
    </submittedName>
</protein>
<dbReference type="SUPFAM" id="SSF103473">
    <property type="entry name" value="MFS general substrate transporter"/>
    <property type="match status" value="1"/>
</dbReference>
<comment type="subcellular location">
    <subcellularLocation>
        <location evidence="1">Cell membrane</location>
        <topology evidence="1">Multi-pass membrane protein</topology>
    </subcellularLocation>
</comment>
<comment type="similarity">
    <text evidence="2">Belongs to the major facilitator superfamily. EmrB family.</text>
</comment>
<evidence type="ECO:0000256" key="6">
    <source>
        <dbReference type="ARBA" id="ARBA00022989"/>
    </source>
</evidence>
<evidence type="ECO:0000256" key="1">
    <source>
        <dbReference type="ARBA" id="ARBA00004651"/>
    </source>
</evidence>
<evidence type="ECO:0000256" key="9">
    <source>
        <dbReference type="SAM" id="Phobius"/>
    </source>
</evidence>
<evidence type="ECO:0000256" key="7">
    <source>
        <dbReference type="ARBA" id="ARBA00023136"/>
    </source>
</evidence>
<feature type="transmembrane region" description="Helical" evidence="9">
    <location>
        <begin position="166"/>
        <end position="187"/>
    </location>
</feature>
<proteinExistence type="inferred from homology"/>
<keyword evidence="5 9" id="KW-0812">Transmembrane</keyword>
<feature type="transmembrane region" description="Helical" evidence="9">
    <location>
        <begin position="298"/>
        <end position="321"/>
    </location>
</feature>
<organism evidence="11 12">
    <name type="scientific">Streptomyces fragilis</name>
    <dbReference type="NCBI Taxonomy" id="67301"/>
    <lineage>
        <taxon>Bacteria</taxon>
        <taxon>Bacillati</taxon>
        <taxon>Actinomycetota</taxon>
        <taxon>Actinomycetes</taxon>
        <taxon>Kitasatosporales</taxon>
        <taxon>Streptomycetaceae</taxon>
        <taxon>Streptomyces</taxon>
    </lineage>
</organism>
<keyword evidence="7 9" id="KW-0472">Membrane</keyword>
<feature type="transmembrane region" description="Helical" evidence="9">
    <location>
        <begin position="363"/>
        <end position="386"/>
    </location>
</feature>
<dbReference type="InterPro" id="IPR036259">
    <property type="entry name" value="MFS_trans_sf"/>
</dbReference>
<feature type="transmembrane region" description="Helical" evidence="9">
    <location>
        <begin position="139"/>
        <end position="160"/>
    </location>
</feature>
<feature type="transmembrane region" description="Helical" evidence="9">
    <location>
        <begin position="12"/>
        <end position="36"/>
    </location>
</feature>
<evidence type="ECO:0000313" key="11">
    <source>
        <dbReference type="EMBL" id="MEU3553930.1"/>
    </source>
</evidence>
<evidence type="ECO:0000313" key="12">
    <source>
        <dbReference type="Proteomes" id="UP001550850"/>
    </source>
</evidence>
<keyword evidence="8" id="KW-0046">Antibiotic resistance</keyword>
<accession>A0ABV2YDW2</accession>
<keyword evidence="6 9" id="KW-1133">Transmembrane helix</keyword>
<dbReference type="EMBL" id="JBEZUR010000007">
    <property type="protein sequence ID" value="MEU3553930.1"/>
    <property type="molecule type" value="Genomic_DNA"/>
</dbReference>
<dbReference type="NCBIfam" id="TIGR00711">
    <property type="entry name" value="efflux_EmrB"/>
    <property type="match status" value="1"/>
</dbReference>
<evidence type="ECO:0000259" key="10">
    <source>
        <dbReference type="PROSITE" id="PS50850"/>
    </source>
</evidence>
<feature type="transmembrane region" description="Helical" evidence="9">
    <location>
        <begin position="439"/>
        <end position="457"/>
    </location>
</feature>
<dbReference type="Pfam" id="PF07690">
    <property type="entry name" value="MFS_1"/>
    <property type="match status" value="1"/>
</dbReference>
<reference evidence="11 12" key="1">
    <citation type="submission" date="2024-06" db="EMBL/GenBank/DDBJ databases">
        <title>The Natural Products Discovery Center: Release of the First 8490 Sequenced Strains for Exploring Actinobacteria Biosynthetic Diversity.</title>
        <authorList>
            <person name="Kalkreuter E."/>
            <person name="Kautsar S.A."/>
            <person name="Yang D."/>
            <person name="Bader C.D."/>
            <person name="Teijaro C.N."/>
            <person name="Fluegel L."/>
            <person name="Davis C.M."/>
            <person name="Simpson J.R."/>
            <person name="Lauterbach L."/>
            <person name="Steele A.D."/>
            <person name="Gui C."/>
            <person name="Meng S."/>
            <person name="Li G."/>
            <person name="Viehrig K."/>
            <person name="Ye F."/>
            <person name="Su P."/>
            <person name="Kiefer A.F."/>
            <person name="Nichols A."/>
            <person name="Cepeda A.J."/>
            <person name="Yan W."/>
            <person name="Fan B."/>
            <person name="Jiang Y."/>
            <person name="Adhikari A."/>
            <person name="Zheng C.-J."/>
            <person name="Schuster L."/>
            <person name="Cowan T.M."/>
            <person name="Smanski M.J."/>
            <person name="Chevrette M.G."/>
            <person name="De Carvalho L.P.S."/>
            <person name="Shen B."/>
        </authorList>
    </citation>
    <scope>NUCLEOTIDE SEQUENCE [LARGE SCALE GENOMIC DNA]</scope>
    <source>
        <strain evidence="11 12">NPDC038104</strain>
    </source>
</reference>
<feature type="transmembrane region" description="Helical" evidence="9">
    <location>
        <begin position="231"/>
        <end position="252"/>
    </location>
</feature>
<dbReference type="InterPro" id="IPR020846">
    <property type="entry name" value="MFS_dom"/>
</dbReference>
<evidence type="ECO:0000256" key="8">
    <source>
        <dbReference type="ARBA" id="ARBA00023251"/>
    </source>
</evidence>
<dbReference type="Proteomes" id="UP001550850">
    <property type="component" value="Unassembled WGS sequence"/>
</dbReference>
<dbReference type="PROSITE" id="PS50850">
    <property type="entry name" value="MFS"/>
    <property type="match status" value="1"/>
</dbReference>
<dbReference type="RefSeq" id="WP_108956099.1">
    <property type="nucleotide sequence ID" value="NZ_BEVZ01000007.1"/>
</dbReference>
<feature type="transmembrane region" description="Helical" evidence="9">
    <location>
        <begin position="407"/>
        <end position="427"/>
    </location>
</feature>
<feature type="transmembrane region" description="Helical" evidence="9">
    <location>
        <begin position="48"/>
        <end position="69"/>
    </location>
</feature>
<feature type="transmembrane region" description="Helical" evidence="9">
    <location>
        <begin position="105"/>
        <end position="127"/>
    </location>
</feature>
<dbReference type="Gene3D" id="1.20.1720.10">
    <property type="entry name" value="Multidrug resistance protein D"/>
    <property type="match status" value="1"/>
</dbReference>
<name>A0ABV2YDW2_9ACTN</name>
<dbReference type="InterPro" id="IPR004638">
    <property type="entry name" value="EmrB-like"/>
</dbReference>
<feature type="transmembrane region" description="Helical" evidence="9">
    <location>
        <begin position="272"/>
        <end position="292"/>
    </location>
</feature>
<feature type="transmembrane region" description="Helical" evidence="9">
    <location>
        <begin position="199"/>
        <end position="219"/>
    </location>
</feature>
<sequence>MPVRPLRLDQRIVVPVVCVVTAFMSIVDGAGTTVALPSIGRDFGLATAGLDAVVVVYPVCVGLAVPLSAWLGDRFGGRRTVLTAFAVFTAASGLCGVAGSLGELVLWRALQGLAAGILLPVTGALLYRTFSLSEQVKVSRYMIIPQQVAPALAPMGAGWLVDNMTWRWVFYANLPIGVAVLVFGLLFLEEHRDHVPGRLDVPGLVLTAFGTAGLMFGVSEAAEMGWSSVPVLAGLVGGAVLLTAAVAVELRVPEPALRVRLFTDRLFRDTNIVAFLGFTAFMGGMFVGPLFLQQGLGLSAWVSGSSTFSEAFGVLLTMQLVTPLYARIGPRRLVGYGLLGVALVLVAFSRLDADSSLWTFRALMFLLGAAMGGVFMPTTVASFTGIGKADVSHAATLNTVVRQAAGATAPAVATVVLASAAAVGTGADTHPPVSAFQQAYLVLAVISAVAAVFAFTMPDRAARIAASDRAAAARRESVDA</sequence>
<dbReference type="PANTHER" id="PTHR42718:SF9">
    <property type="entry name" value="MAJOR FACILITATOR SUPERFAMILY MULTIDRUG TRANSPORTER MFSC"/>
    <property type="match status" value="1"/>
</dbReference>